<feature type="region of interest" description="Disordered" evidence="1">
    <location>
        <begin position="1"/>
        <end position="70"/>
    </location>
</feature>
<sequence length="70" mass="7617">MLSFIYTGDRDCPSSPDSQNNQNSANTPHTNGQSDSNESSHNHSGKLHKGGGVIRHKKNKSKNKHSSSIE</sequence>
<gene>
    <name evidence="2" type="ORF">CGI_10000978</name>
</gene>
<feature type="compositionally biased region" description="Low complexity" evidence="1">
    <location>
        <begin position="13"/>
        <end position="26"/>
    </location>
</feature>
<reference evidence="2" key="1">
    <citation type="journal article" date="2012" name="Nature">
        <title>The oyster genome reveals stress adaptation and complexity of shell formation.</title>
        <authorList>
            <person name="Zhang G."/>
            <person name="Fang X."/>
            <person name="Guo X."/>
            <person name="Li L."/>
            <person name="Luo R."/>
            <person name="Xu F."/>
            <person name="Yang P."/>
            <person name="Zhang L."/>
            <person name="Wang X."/>
            <person name="Qi H."/>
            <person name="Xiong Z."/>
            <person name="Que H."/>
            <person name="Xie Y."/>
            <person name="Holland P.W."/>
            <person name="Paps J."/>
            <person name="Zhu Y."/>
            <person name="Wu F."/>
            <person name="Chen Y."/>
            <person name="Wang J."/>
            <person name="Peng C."/>
            <person name="Meng J."/>
            <person name="Yang L."/>
            <person name="Liu J."/>
            <person name="Wen B."/>
            <person name="Zhang N."/>
            <person name="Huang Z."/>
            <person name="Zhu Q."/>
            <person name="Feng Y."/>
            <person name="Mount A."/>
            <person name="Hedgecock D."/>
            <person name="Xu Z."/>
            <person name="Liu Y."/>
            <person name="Domazet-Loso T."/>
            <person name="Du Y."/>
            <person name="Sun X."/>
            <person name="Zhang S."/>
            <person name="Liu B."/>
            <person name="Cheng P."/>
            <person name="Jiang X."/>
            <person name="Li J."/>
            <person name="Fan D."/>
            <person name="Wang W."/>
            <person name="Fu W."/>
            <person name="Wang T."/>
            <person name="Wang B."/>
            <person name="Zhang J."/>
            <person name="Peng Z."/>
            <person name="Li Y."/>
            <person name="Li N."/>
            <person name="Wang J."/>
            <person name="Chen M."/>
            <person name="He Y."/>
            <person name="Tan F."/>
            <person name="Song X."/>
            <person name="Zheng Q."/>
            <person name="Huang R."/>
            <person name="Yang H."/>
            <person name="Du X."/>
            <person name="Chen L."/>
            <person name="Yang M."/>
            <person name="Gaffney P.M."/>
            <person name="Wang S."/>
            <person name="Luo L."/>
            <person name="She Z."/>
            <person name="Ming Y."/>
            <person name="Huang W."/>
            <person name="Zhang S."/>
            <person name="Huang B."/>
            <person name="Zhang Y."/>
            <person name="Qu T."/>
            <person name="Ni P."/>
            <person name="Miao G."/>
            <person name="Wang J."/>
            <person name="Wang Q."/>
            <person name="Steinberg C.E."/>
            <person name="Wang H."/>
            <person name="Li N."/>
            <person name="Qian L."/>
            <person name="Zhang G."/>
            <person name="Li Y."/>
            <person name="Yang H."/>
            <person name="Liu X."/>
            <person name="Wang J."/>
            <person name="Yin Y."/>
            <person name="Wang J."/>
        </authorList>
    </citation>
    <scope>NUCLEOTIDE SEQUENCE [LARGE SCALE GENOMIC DNA]</scope>
    <source>
        <strain evidence="2">05x7-T-G4-1.051#20</strain>
    </source>
</reference>
<evidence type="ECO:0000313" key="2">
    <source>
        <dbReference type="EMBL" id="EKC17372.1"/>
    </source>
</evidence>
<evidence type="ECO:0000256" key="1">
    <source>
        <dbReference type="SAM" id="MobiDB-lite"/>
    </source>
</evidence>
<proteinExistence type="predicted"/>
<accession>K1P0T2</accession>
<feature type="compositionally biased region" description="Basic residues" evidence="1">
    <location>
        <begin position="43"/>
        <end position="70"/>
    </location>
</feature>
<organism evidence="2">
    <name type="scientific">Magallana gigas</name>
    <name type="common">Pacific oyster</name>
    <name type="synonym">Crassostrea gigas</name>
    <dbReference type="NCBI Taxonomy" id="29159"/>
    <lineage>
        <taxon>Eukaryota</taxon>
        <taxon>Metazoa</taxon>
        <taxon>Spiralia</taxon>
        <taxon>Lophotrochozoa</taxon>
        <taxon>Mollusca</taxon>
        <taxon>Bivalvia</taxon>
        <taxon>Autobranchia</taxon>
        <taxon>Pteriomorphia</taxon>
        <taxon>Ostreida</taxon>
        <taxon>Ostreoidea</taxon>
        <taxon>Ostreidae</taxon>
        <taxon>Magallana</taxon>
    </lineage>
</organism>
<feature type="compositionally biased region" description="Polar residues" evidence="1">
    <location>
        <begin position="27"/>
        <end position="39"/>
    </location>
</feature>
<dbReference type="InParanoid" id="K1P0T2"/>
<dbReference type="HOGENOM" id="CLU_2760267_0_0_1"/>
<dbReference type="EMBL" id="JH823022">
    <property type="protein sequence ID" value="EKC17372.1"/>
    <property type="molecule type" value="Genomic_DNA"/>
</dbReference>
<protein>
    <submittedName>
        <fullName evidence="2">Uncharacterized protein</fullName>
    </submittedName>
</protein>
<dbReference type="AlphaFoldDB" id="K1P0T2"/>
<name>K1P0T2_MAGGI</name>